<evidence type="ECO:0000313" key="3">
    <source>
        <dbReference type="Proteomes" id="UP000192907"/>
    </source>
</evidence>
<feature type="compositionally biased region" description="Basic and acidic residues" evidence="1">
    <location>
        <begin position="221"/>
        <end position="232"/>
    </location>
</feature>
<evidence type="ECO:0000313" key="2">
    <source>
        <dbReference type="EMBL" id="SMF47332.1"/>
    </source>
</evidence>
<evidence type="ECO:0000256" key="1">
    <source>
        <dbReference type="SAM" id="MobiDB-lite"/>
    </source>
</evidence>
<dbReference type="STRING" id="1513793.SAMN06296036_114125"/>
<accession>A0A1Y6C5W0</accession>
<feature type="region of interest" description="Disordered" evidence="1">
    <location>
        <begin position="276"/>
        <end position="300"/>
    </location>
</feature>
<proteinExistence type="predicted"/>
<dbReference type="Proteomes" id="UP000192907">
    <property type="component" value="Unassembled WGS sequence"/>
</dbReference>
<organism evidence="2 3">
    <name type="scientific">Pseudobacteriovorax antillogorgiicola</name>
    <dbReference type="NCBI Taxonomy" id="1513793"/>
    <lineage>
        <taxon>Bacteria</taxon>
        <taxon>Pseudomonadati</taxon>
        <taxon>Bdellovibrionota</taxon>
        <taxon>Oligoflexia</taxon>
        <taxon>Oligoflexales</taxon>
        <taxon>Pseudobacteriovoracaceae</taxon>
        <taxon>Pseudobacteriovorax</taxon>
    </lineage>
</organism>
<reference evidence="3" key="1">
    <citation type="submission" date="2017-04" db="EMBL/GenBank/DDBJ databases">
        <authorList>
            <person name="Varghese N."/>
            <person name="Submissions S."/>
        </authorList>
    </citation>
    <scope>NUCLEOTIDE SEQUENCE [LARGE SCALE GENOMIC DNA]</scope>
    <source>
        <strain evidence="3">RKEM611</strain>
    </source>
</reference>
<gene>
    <name evidence="2" type="ORF">SAMN06296036_114125</name>
</gene>
<name>A0A1Y6C5W0_9BACT</name>
<feature type="region of interest" description="Disordered" evidence="1">
    <location>
        <begin position="202"/>
        <end position="242"/>
    </location>
</feature>
<keyword evidence="3" id="KW-1185">Reference proteome</keyword>
<feature type="compositionally biased region" description="Basic and acidic residues" evidence="1">
    <location>
        <begin position="276"/>
        <end position="285"/>
    </location>
</feature>
<protein>
    <submittedName>
        <fullName evidence="2">Uncharacterized protein</fullName>
    </submittedName>
</protein>
<sequence>MKDVNGLRANMGADAQKKKVTRRVIKQGRNYICGLCGRVHKFPQTAEDCVERCFQKSISQDGVAEKTVKSKKKYRCSFCKRVYPSLTEAKDCVEKCKQKAKKKREREKAIKTHSDKQMADRAKLLAMISQNAAQEADEQGLTSDSRVAKRGRSFVCLRCQSIYPTTREARECADRHMSGPKQSYAERVAKAKEAAQARRNNLAREGREAAPVAKPRPTVVHSDHGIRPEFKKPSQPTSRGDSDIFVRDGANYVCRLCNKSYFTKADVLDCYESHQGQDSKKEKQAGIKLPSTNPDSTDDFARERALKLGNVSDKDKFMRDGAKYICKACGKGYFTKMEVIKCFDKHLGQADEGETDDTKEDEAGPQLAADAHLPDKKKFSRDGAKYVCKKCNRKYYTRIEVVECFNYNCPEVLPSQRG</sequence>
<dbReference type="RefSeq" id="WP_132321373.1">
    <property type="nucleotide sequence ID" value="NZ_FWZT01000014.1"/>
</dbReference>
<dbReference type="AlphaFoldDB" id="A0A1Y6C5W0"/>
<dbReference type="EMBL" id="FWZT01000014">
    <property type="protein sequence ID" value="SMF47332.1"/>
    <property type="molecule type" value="Genomic_DNA"/>
</dbReference>